<evidence type="ECO:0000313" key="9">
    <source>
        <dbReference type="EMBL" id="KJH70236.1"/>
    </source>
</evidence>
<dbReference type="RefSeq" id="WP_045056258.1">
    <property type="nucleotide sequence ID" value="NZ_CAWMDP010000018.1"/>
</dbReference>
<dbReference type="PROSITE" id="PS51257">
    <property type="entry name" value="PROKAR_LIPOPROTEIN"/>
    <property type="match status" value="1"/>
</dbReference>
<reference evidence="9 10" key="1">
    <citation type="submission" date="2015-02" db="EMBL/GenBank/DDBJ databases">
        <title>Draft genome of a novel marine cyanobacterium (Chroococcales) isolated from South Atlantic Ocean.</title>
        <authorList>
            <person name="Rigonato J."/>
            <person name="Alvarenga D.O."/>
            <person name="Branco L.H."/>
            <person name="Varani A.M."/>
            <person name="Brandini F.P."/>
            <person name="Fiore M.F."/>
        </authorList>
    </citation>
    <scope>NUCLEOTIDE SEQUENCE [LARGE SCALE GENOMIC DNA]</scope>
    <source>
        <strain evidence="9 10">CENA595</strain>
    </source>
</reference>
<keyword evidence="10" id="KW-1185">Reference proteome</keyword>
<protein>
    <recommendedName>
        <fullName evidence="8">L,D-TPase catalytic domain-containing protein</fullName>
    </recommendedName>
</protein>
<feature type="active site" description="Nucleophile" evidence="6">
    <location>
        <position position="223"/>
    </location>
</feature>
<evidence type="ECO:0000256" key="1">
    <source>
        <dbReference type="ARBA" id="ARBA00004752"/>
    </source>
</evidence>
<dbReference type="EMBL" id="JYON01000025">
    <property type="protein sequence ID" value="KJH70236.1"/>
    <property type="molecule type" value="Genomic_DNA"/>
</dbReference>
<dbReference type="GO" id="GO:0016740">
    <property type="term" value="F:transferase activity"/>
    <property type="evidence" value="ECO:0007669"/>
    <property type="project" value="UniProtKB-KW"/>
</dbReference>
<evidence type="ECO:0000259" key="8">
    <source>
        <dbReference type="PROSITE" id="PS52029"/>
    </source>
</evidence>
<dbReference type="Pfam" id="PF03734">
    <property type="entry name" value="YkuD"/>
    <property type="match status" value="1"/>
</dbReference>
<evidence type="ECO:0000256" key="7">
    <source>
        <dbReference type="SAM" id="SignalP"/>
    </source>
</evidence>
<dbReference type="GO" id="GO:0071555">
    <property type="term" value="P:cell wall organization"/>
    <property type="evidence" value="ECO:0007669"/>
    <property type="project" value="UniProtKB-UniRule"/>
</dbReference>
<evidence type="ECO:0000256" key="5">
    <source>
        <dbReference type="ARBA" id="ARBA00023316"/>
    </source>
</evidence>
<keyword evidence="4 6" id="KW-0573">Peptidoglycan synthesis</keyword>
<keyword evidence="7" id="KW-0732">Signal</keyword>
<feature type="domain" description="L,D-TPase catalytic" evidence="8">
    <location>
        <begin position="120"/>
        <end position="252"/>
    </location>
</feature>
<comment type="pathway">
    <text evidence="1 6">Cell wall biogenesis; peptidoglycan biosynthesis.</text>
</comment>
<comment type="caution">
    <text evidence="9">The sequence shown here is derived from an EMBL/GenBank/DDBJ whole genome shotgun (WGS) entry which is preliminary data.</text>
</comment>
<keyword evidence="5 6" id="KW-0961">Cell wall biogenesis/degradation</keyword>
<evidence type="ECO:0000313" key="10">
    <source>
        <dbReference type="Proteomes" id="UP000032452"/>
    </source>
</evidence>
<dbReference type="OrthoDB" id="555330at2"/>
<keyword evidence="3 6" id="KW-0133">Cell shape</keyword>
<dbReference type="UniPathway" id="UPA00219"/>
<organism evidence="9 10">
    <name type="scientific">Aliterella atlantica CENA595</name>
    <dbReference type="NCBI Taxonomy" id="1618023"/>
    <lineage>
        <taxon>Bacteria</taxon>
        <taxon>Bacillati</taxon>
        <taxon>Cyanobacteriota</taxon>
        <taxon>Cyanophyceae</taxon>
        <taxon>Chroococcidiopsidales</taxon>
        <taxon>Aliterellaceae</taxon>
        <taxon>Aliterella</taxon>
    </lineage>
</organism>
<gene>
    <name evidence="9" type="ORF">UH38_18955</name>
</gene>
<feature type="signal peptide" evidence="7">
    <location>
        <begin position="1"/>
        <end position="22"/>
    </location>
</feature>
<evidence type="ECO:0000256" key="2">
    <source>
        <dbReference type="ARBA" id="ARBA00022679"/>
    </source>
</evidence>
<dbReference type="Proteomes" id="UP000032452">
    <property type="component" value="Unassembled WGS sequence"/>
</dbReference>
<evidence type="ECO:0000256" key="3">
    <source>
        <dbReference type="ARBA" id="ARBA00022960"/>
    </source>
</evidence>
<accession>A0A0D8ZSP2</accession>
<dbReference type="Gene3D" id="2.40.440.10">
    <property type="entry name" value="L,D-transpeptidase catalytic domain-like"/>
    <property type="match status" value="1"/>
</dbReference>
<dbReference type="PATRIC" id="fig|1618023.3.peg.1791"/>
<dbReference type="GO" id="GO:0009252">
    <property type="term" value="P:peptidoglycan biosynthetic process"/>
    <property type="evidence" value="ECO:0007669"/>
    <property type="project" value="UniProtKB-UniPathway"/>
</dbReference>
<dbReference type="AlphaFoldDB" id="A0A0D8ZSP2"/>
<dbReference type="InterPro" id="IPR038063">
    <property type="entry name" value="Transpep_catalytic_dom"/>
</dbReference>
<feature type="active site" description="Proton donor/acceptor" evidence="6">
    <location>
        <position position="206"/>
    </location>
</feature>
<proteinExistence type="predicted"/>
<feature type="chain" id="PRO_5002337493" description="L,D-TPase catalytic domain-containing protein" evidence="7">
    <location>
        <begin position="23"/>
        <end position="252"/>
    </location>
</feature>
<name>A0A0D8ZSP2_9CYAN</name>
<evidence type="ECO:0000256" key="6">
    <source>
        <dbReference type="PROSITE-ProRule" id="PRU01373"/>
    </source>
</evidence>
<sequence length="252" mass="27799">MLTKVALALLSCLVSMGCAVHSESKQSLKIVDVEQNKNLQVTGISSTKNQQQLINSEPLPATQSEAESSQFLSIKPLSSKQWQPSEEVLEKVKQKNYNSEAQLTATVNTDNYLTLKPTGRTNALGNPLYQLRLYANGQLIGTYTTVSGRAYTQNRNRNRAGTEAPLPDGNYKISKTTIPGTIAEAGERFLPIQPLFRTGRSALGIHYDPSFEKDNGEDGTSGCVALTNKQDLNQVLNYVRTYQPKYLKVNIQ</sequence>
<keyword evidence="2" id="KW-0808">Transferase</keyword>
<dbReference type="PROSITE" id="PS52029">
    <property type="entry name" value="LD_TPASE"/>
    <property type="match status" value="1"/>
</dbReference>
<dbReference type="GO" id="GO:0008360">
    <property type="term" value="P:regulation of cell shape"/>
    <property type="evidence" value="ECO:0007669"/>
    <property type="project" value="UniProtKB-UniRule"/>
</dbReference>
<dbReference type="InterPro" id="IPR005490">
    <property type="entry name" value="LD_TPept_cat_dom"/>
</dbReference>
<dbReference type="CDD" id="cd16913">
    <property type="entry name" value="YkuD_like"/>
    <property type="match status" value="1"/>
</dbReference>
<evidence type="ECO:0000256" key="4">
    <source>
        <dbReference type="ARBA" id="ARBA00022984"/>
    </source>
</evidence>